<sequence>MKKLTLCVLAIVLITLTALSGCTQEKKTLKIGILPIEDSLPIVVADEEKIFEKYGLDVEVVTFQSALERDSAFTSASIDGMITDPLDVILLKNSGVDVKIVSLCLGKTPSEGVFAVLASPNSQIEKPEDLAGKQVAISKNTIIEFVTDMMLRDIPIEKIEIKKIPLRMQALLDNKVDAAVLPEPLASFAESKGAKRTISDADFDKSISQTVIVMKGDVDTDTVKRFLKAYDEAVEQINSNPSKYRSKFIEIARVPQDIAEKYNMPLYPKSQKFPKEFYDRYLEWAMEKGLAKEVPYENVVEWVD</sequence>
<evidence type="ECO:0000259" key="6">
    <source>
        <dbReference type="SMART" id="SM00062"/>
    </source>
</evidence>
<dbReference type="InterPro" id="IPR001638">
    <property type="entry name" value="Solute-binding_3/MltF_N"/>
</dbReference>
<proteinExistence type="predicted"/>
<dbReference type="Proteomes" id="UP000013307">
    <property type="component" value="Chromosome"/>
</dbReference>
<comment type="subcellular location">
    <subcellularLocation>
        <location evidence="1">Membrane</location>
        <topology evidence="1">Lipid-anchor</topology>
    </subcellularLocation>
</comment>
<evidence type="ECO:0000256" key="4">
    <source>
        <dbReference type="ARBA" id="ARBA00023139"/>
    </source>
</evidence>
<dbReference type="AlphaFoldDB" id="N0BBW0"/>
<keyword evidence="8" id="KW-1185">Reference proteome</keyword>
<evidence type="ECO:0000313" key="8">
    <source>
        <dbReference type="Proteomes" id="UP000013307"/>
    </source>
</evidence>
<evidence type="ECO:0000256" key="5">
    <source>
        <dbReference type="ARBA" id="ARBA00023288"/>
    </source>
</evidence>
<reference evidence="7 8" key="1">
    <citation type="journal article" date="2013" name="Genome Announc.">
        <title>Complete Genome Sequence of the Thermophilic and Facultatively Chemolithoautotrophic Sulfate Reducer Archaeoglobus sulfaticallidus Strain PM70-1T.</title>
        <authorList>
            <person name="Stokke R."/>
            <person name="Hocking W.P."/>
            <person name="Steinsbu B.O."/>
            <person name="Steen I.H."/>
        </authorList>
    </citation>
    <scope>NUCLEOTIDE SEQUENCE [LARGE SCALE GENOMIC DNA]</scope>
    <source>
        <strain evidence="7">PM70-1</strain>
    </source>
</reference>
<dbReference type="RefSeq" id="WP_015590077.1">
    <property type="nucleotide sequence ID" value="NC_021169.1"/>
</dbReference>
<gene>
    <name evidence="7" type="ORF">Asulf_00451</name>
</gene>
<keyword evidence="2" id="KW-0732">Signal</keyword>
<dbReference type="GO" id="GO:0016020">
    <property type="term" value="C:membrane"/>
    <property type="evidence" value="ECO:0007669"/>
    <property type="project" value="UniProtKB-SubCell"/>
</dbReference>
<dbReference type="InterPro" id="IPR004872">
    <property type="entry name" value="Lipoprotein_NlpA"/>
</dbReference>
<accession>N0BBW0</accession>
<feature type="domain" description="Solute-binding protein family 3/N-terminal" evidence="6">
    <location>
        <begin position="28"/>
        <end position="247"/>
    </location>
</feature>
<protein>
    <submittedName>
        <fullName evidence="7">ABC-type nitrate/sulfonate/bicarbonate transport systems, periplasmic component</fullName>
    </submittedName>
</protein>
<evidence type="ECO:0000256" key="2">
    <source>
        <dbReference type="ARBA" id="ARBA00022729"/>
    </source>
</evidence>
<dbReference type="KEGG" id="ast:Asulf_00451"/>
<dbReference type="HOGENOM" id="CLU_028871_5_2_2"/>
<evidence type="ECO:0000256" key="3">
    <source>
        <dbReference type="ARBA" id="ARBA00023136"/>
    </source>
</evidence>
<dbReference type="EMBL" id="CP005290">
    <property type="protein sequence ID" value="AGK60478.1"/>
    <property type="molecule type" value="Genomic_DNA"/>
</dbReference>
<keyword evidence="3" id="KW-0472">Membrane</keyword>
<keyword evidence="5" id="KW-0449">Lipoprotein</keyword>
<dbReference type="SUPFAM" id="SSF53850">
    <property type="entry name" value="Periplasmic binding protein-like II"/>
    <property type="match status" value="1"/>
</dbReference>
<dbReference type="Pfam" id="PF03180">
    <property type="entry name" value="Lipoprotein_9"/>
    <property type="match status" value="1"/>
</dbReference>
<dbReference type="PROSITE" id="PS51257">
    <property type="entry name" value="PROKAR_LIPOPROTEIN"/>
    <property type="match status" value="1"/>
</dbReference>
<dbReference type="OrthoDB" id="10037at2157"/>
<dbReference type="STRING" id="387631.Asulf_00451"/>
<dbReference type="SMART" id="SM00062">
    <property type="entry name" value="PBPb"/>
    <property type="match status" value="1"/>
</dbReference>
<name>N0BBW0_9EURY</name>
<evidence type="ECO:0000313" key="7">
    <source>
        <dbReference type="EMBL" id="AGK60478.1"/>
    </source>
</evidence>
<organism evidence="7 8">
    <name type="scientific">Archaeoglobus sulfaticallidus PM70-1</name>
    <dbReference type="NCBI Taxonomy" id="387631"/>
    <lineage>
        <taxon>Archaea</taxon>
        <taxon>Methanobacteriati</taxon>
        <taxon>Methanobacteriota</taxon>
        <taxon>Archaeoglobi</taxon>
        <taxon>Archaeoglobales</taxon>
        <taxon>Archaeoglobaceae</taxon>
        <taxon>Archaeoglobus</taxon>
    </lineage>
</organism>
<dbReference type="GeneID" id="15392097"/>
<dbReference type="Gene3D" id="3.40.190.10">
    <property type="entry name" value="Periplasmic binding protein-like II"/>
    <property type="match status" value="2"/>
</dbReference>
<dbReference type="eggNOG" id="arCOG01803">
    <property type="taxonomic scope" value="Archaea"/>
</dbReference>
<evidence type="ECO:0000256" key="1">
    <source>
        <dbReference type="ARBA" id="ARBA00004635"/>
    </source>
</evidence>
<keyword evidence="4" id="KW-0564">Palmitate</keyword>
<dbReference type="PANTHER" id="PTHR30024">
    <property type="entry name" value="ALIPHATIC SULFONATES-BINDING PROTEIN-RELATED"/>
    <property type="match status" value="1"/>
</dbReference>